<sequence>MTATNGWIDKKLSVGNIITILVVLFGVVAAWFDQEAKTEQSRHDIAEIKQSLKDLNDKAATKVEMQAVAGRVTRVEAYRDDTIDRLARIEEGMKSQSRSIETQAKSIDTQNILIERVLKAVENN</sequence>
<proteinExistence type="predicted"/>
<gene>
    <name evidence="2" type="ORF">FJU08_01430</name>
</gene>
<keyword evidence="1" id="KW-1133">Transmembrane helix</keyword>
<name>A0A506UJ10_9HYPH</name>
<comment type="caution">
    <text evidence="2">The sequence shown here is derived from an EMBL/GenBank/DDBJ whole genome shotgun (WGS) entry which is preliminary data.</text>
</comment>
<dbReference type="RefSeq" id="WP_141147191.1">
    <property type="nucleotide sequence ID" value="NZ_VHLG01000001.1"/>
</dbReference>
<dbReference type="EMBL" id="VHLG01000001">
    <property type="protein sequence ID" value="TPW33253.1"/>
    <property type="molecule type" value="Genomic_DNA"/>
</dbReference>
<organism evidence="2 3">
    <name type="scientific">Martelella alba</name>
    <dbReference type="NCBI Taxonomy" id="2590451"/>
    <lineage>
        <taxon>Bacteria</taxon>
        <taxon>Pseudomonadati</taxon>
        <taxon>Pseudomonadota</taxon>
        <taxon>Alphaproteobacteria</taxon>
        <taxon>Hyphomicrobiales</taxon>
        <taxon>Aurantimonadaceae</taxon>
        <taxon>Martelella</taxon>
    </lineage>
</organism>
<dbReference type="OrthoDB" id="7777549at2"/>
<keyword evidence="1" id="KW-0472">Membrane</keyword>
<evidence type="ECO:0000313" key="3">
    <source>
        <dbReference type="Proteomes" id="UP000318801"/>
    </source>
</evidence>
<reference evidence="2 3" key="1">
    <citation type="submission" date="2019-06" db="EMBL/GenBank/DDBJ databases">
        <authorList>
            <person name="Li M."/>
        </authorList>
    </citation>
    <scope>NUCLEOTIDE SEQUENCE [LARGE SCALE GENOMIC DNA]</scope>
    <source>
        <strain evidence="2 3">BGMRC2036</strain>
    </source>
</reference>
<protein>
    <submittedName>
        <fullName evidence="2">Uncharacterized protein</fullName>
    </submittedName>
</protein>
<accession>A0A506UJ10</accession>
<feature type="transmembrane region" description="Helical" evidence="1">
    <location>
        <begin position="12"/>
        <end position="32"/>
    </location>
</feature>
<evidence type="ECO:0000313" key="2">
    <source>
        <dbReference type="EMBL" id="TPW33253.1"/>
    </source>
</evidence>
<dbReference type="Proteomes" id="UP000318801">
    <property type="component" value="Unassembled WGS sequence"/>
</dbReference>
<keyword evidence="1" id="KW-0812">Transmembrane</keyword>
<keyword evidence="3" id="KW-1185">Reference proteome</keyword>
<dbReference type="AlphaFoldDB" id="A0A506UJ10"/>
<evidence type="ECO:0000256" key="1">
    <source>
        <dbReference type="SAM" id="Phobius"/>
    </source>
</evidence>